<evidence type="ECO:0000256" key="3">
    <source>
        <dbReference type="ARBA" id="ARBA00022833"/>
    </source>
</evidence>
<dbReference type="Pfam" id="PF04937">
    <property type="entry name" value="DUF659"/>
    <property type="match status" value="1"/>
</dbReference>
<feature type="domain" description="BED-type" evidence="6">
    <location>
        <begin position="8"/>
        <end position="62"/>
    </location>
</feature>
<dbReference type="InterPro" id="IPR003656">
    <property type="entry name" value="Znf_BED"/>
</dbReference>
<dbReference type="EMBL" id="NCVQ01000004">
    <property type="protein sequence ID" value="PWZ34644.1"/>
    <property type="molecule type" value="Genomic_DNA"/>
</dbReference>
<keyword evidence="3" id="KW-0862">Zinc</keyword>
<accession>A0A3L6FN86</accession>
<reference evidence="7 8" key="1">
    <citation type="journal article" date="2018" name="Nat. Genet.">
        <title>Extensive intraspecific gene order and gene structural variations between Mo17 and other maize genomes.</title>
        <authorList>
            <person name="Sun S."/>
            <person name="Zhou Y."/>
            <person name="Chen J."/>
            <person name="Shi J."/>
            <person name="Zhao H."/>
            <person name="Zhao H."/>
            <person name="Song W."/>
            <person name="Zhang M."/>
            <person name="Cui Y."/>
            <person name="Dong X."/>
            <person name="Liu H."/>
            <person name="Ma X."/>
            <person name="Jiao Y."/>
            <person name="Wang B."/>
            <person name="Wei X."/>
            <person name="Stein J.C."/>
            <person name="Glaubitz J.C."/>
            <person name="Lu F."/>
            <person name="Yu G."/>
            <person name="Liang C."/>
            <person name="Fengler K."/>
            <person name="Li B."/>
            <person name="Rafalski A."/>
            <person name="Schnable P.S."/>
            <person name="Ware D.H."/>
            <person name="Buckler E.S."/>
            <person name="Lai J."/>
        </authorList>
    </citation>
    <scope>NUCLEOTIDE SEQUENCE [LARGE SCALE GENOMIC DNA]</scope>
    <source>
        <strain evidence="8">cv. Missouri 17</strain>
        <tissue evidence="7">Seedling</tissue>
    </source>
</reference>
<dbReference type="AlphaFoldDB" id="A0A3L6FN86"/>
<evidence type="ECO:0000256" key="2">
    <source>
        <dbReference type="ARBA" id="ARBA00022771"/>
    </source>
</evidence>
<feature type="region of interest" description="Disordered" evidence="5">
    <location>
        <begin position="225"/>
        <end position="247"/>
    </location>
</feature>
<sequence length="501" mass="56395">MSDEDRNRERERVWLHREKVDAGFKCKYCRETKSGGGGTRLKEHLVHRGKNVKKCPSVPPDIKAYFQLDIDKTKEKKSSRFRQQLRADEAARTHFGDDEYEDELKAALHQSHVEHKFSQRAGASVGVQLPTGREIDGKYLDENVKEFQKEIDKWKIEWNEFGATLMCDSWTCPTQKRIINFLVYLQWDDEIKNVLKIIEPENGVQIVTDNGSNFKKASIRDWMERGRSNAPPTLDEDSPISDTPLPSTLFTSLVREQGGIEEVQEWTDETIGDTHLGKRKTRLGPSDRKGKRVKITDQIEEEGEDEDSDDNTTDPSAGDDSSHGDAGLYGAGGSGAGGSGTGGSGAGYWRSTGGSRRFTHSTQHSYHDAPHSHRETISGRRRSVSFPVQDGIRSSNSSGSSNYPTGQDLVYNPYAWQWQPSQRTYGPSPPSGEAPPSIMYVYGNYGPPPPPYSNLSNMYPPGPQYGYGQVPAAPTYHYQYDRLDQYHDPSNMSEYYHYDSS</sequence>
<evidence type="ECO:0000256" key="5">
    <source>
        <dbReference type="SAM" id="MobiDB-lite"/>
    </source>
</evidence>
<keyword evidence="1" id="KW-0479">Metal-binding</keyword>
<feature type="region of interest" description="Disordered" evidence="5">
    <location>
        <begin position="276"/>
        <end position="406"/>
    </location>
</feature>
<dbReference type="GO" id="GO:0008270">
    <property type="term" value="F:zinc ion binding"/>
    <property type="evidence" value="ECO:0007669"/>
    <property type="project" value="UniProtKB-KW"/>
</dbReference>
<comment type="caution">
    <text evidence="7">The sequence shown here is derived from an EMBL/GenBank/DDBJ whole genome shotgun (WGS) entry which is preliminary data.</text>
</comment>
<dbReference type="Proteomes" id="UP000251960">
    <property type="component" value="Chromosome 3"/>
</dbReference>
<dbReference type="PANTHER" id="PTHR46951">
    <property type="entry name" value="BED-TYPE DOMAIN-CONTAINING PROTEIN"/>
    <property type="match status" value="1"/>
</dbReference>
<dbReference type="GO" id="GO:0003677">
    <property type="term" value="F:DNA binding"/>
    <property type="evidence" value="ECO:0007669"/>
    <property type="project" value="InterPro"/>
</dbReference>
<gene>
    <name evidence="7" type="ORF">Zm00014a_006887</name>
</gene>
<keyword evidence="2 4" id="KW-0863">Zinc-finger</keyword>
<name>A0A3L6FN86_MAIZE</name>
<dbReference type="PANTHER" id="PTHR46951:SF2">
    <property type="entry name" value="BED-TYPE DOMAIN-CONTAINING PROTEIN"/>
    <property type="match status" value="1"/>
</dbReference>
<evidence type="ECO:0000313" key="8">
    <source>
        <dbReference type="Proteomes" id="UP000251960"/>
    </source>
</evidence>
<evidence type="ECO:0000313" key="7">
    <source>
        <dbReference type="EMBL" id="PWZ34644.1"/>
    </source>
</evidence>
<feature type="compositionally biased region" description="Basic and acidic residues" evidence="5">
    <location>
        <begin position="365"/>
        <end position="378"/>
    </location>
</feature>
<evidence type="ECO:0000259" key="6">
    <source>
        <dbReference type="PROSITE" id="PS50808"/>
    </source>
</evidence>
<dbReference type="PROSITE" id="PS50808">
    <property type="entry name" value="ZF_BED"/>
    <property type="match status" value="1"/>
</dbReference>
<feature type="compositionally biased region" description="Gly residues" evidence="5">
    <location>
        <begin position="327"/>
        <end position="346"/>
    </location>
</feature>
<evidence type="ECO:0000256" key="1">
    <source>
        <dbReference type="ARBA" id="ARBA00022723"/>
    </source>
</evidence>
<feature type="compositionally biased region" description="Acidic residues" evidence="5">
    <location>
        <begin position="298"/>
        <end position="312"/>
    </location>
</feature>
<proteinExistence type="predicted"/>
<dbReference type="InterPro" id="IPR007021">
    <property type="entry name" value="DUF659"/>
</dbReference>
<protein>
    <recommendedName>
        <fullName evidence="6">BED-type domain-containing protein</fullName>
    </recommendedName>
</protein>
<organism evidence="7 8">
    <name type="scientific">Zea mays</name>
    <name type="common">Maize</name>
    <dbReference type="NCBI Taxonomy" id="4577"/>
    <lineage>
        <taxon>Eukaryota</taxon>
        <taxon>Viridiplantae</taxon>
        <taxon>Streptophyta</taxon>
        <taxon>Embryophyta</taxon>
        <taxon>Tracheophyta</taxon>
        <taxon>Spermatophyta</taxon>
        <taxon>Magnoliopsida</taxon>
        <taxon>Liliopsida</taxon>
        <taxon>Poales</taxon>
        <taxon>Poaceae</taxon>
        <taxon>PACMAD clade</taxon>
        <taxon>Panicoideae</taxon>
        <taxon>Andropogonodae</taxon>
        <taxon>Andropogoneae</taxon>
        <taxon>Tripsacinae</taxon>
        <taxon>Zea</taxon>
    </lineage>
</organism>
<evidence type="ECO:0000256" key="4">
    <source>
        <dbReference type="PROSITE-ProRule" id="PRU00027"/>
    </source>
</evidence>